<name>A0A1M6RCJ6_9FLAO</name>
<dbReference type="Proteomes" id="UP000184498">
    <property type="component" value="Unassembled WGS sequence"/>
</dbReference>
<dbReference type="RefSeq" id="WP_072997479.1">
    <property type="nucleotide sequence ID" value="NZ_FRAM01000002.1"/>
</dbReference>
<reference evidence="2" key="1">
    <citation type="submission" date="2016-11" db="EMBL/GenBank/DDBJ databases">
        <authorList>
            <person name="Varghese N."/>
            <person name="Submissions S."/>
        </authorList>
    </citation>
    <scope>NUCLEOTIDE SEQUENCE [LARGE SCALE GENOMIC DNA]</scope>
    <source>
        <strain evidence="2">DSM 18016</strain>
    </source>
</reference>
<sequence length="226" mass="25468">MKTTLIATVFFLTGISINGQQISLGEISRNAKFNKTIDEINNGKAVLKYSDIQGNPFYKNGFNNAKVGDTGTILPVRYNLFKDSFEILNDNDIYSVPKDNSFSKFTFLSSNEKFILDKDNDGIAGYFLILTEGHSKLLKKFAVKFIPEIPAPNTMISGTPAKFENLKPVYYLKTEDNLIKISKKADDLINALPTDKKDAVKDFIKTNKIKLTEEMDLIKLTNFLNK</sequence>
<dbReference type="AlphaFoldDB" id="A0A1M6RCJ6"/>
<dbReference type="OrthoDB" id="978006at2"/>
<proteinExistence type="predicted"/>
<dbReference type="STRING" id="216903.SAMN05444371_1811"/>
<keyword evidence="2" id="KW-1185">Reference proteome</keyword>
<dbReference type="EMBL" id="FRAM01000002">
    <property type="protein sequence ID" value="SHK30215.1"/>
    <property type="molecule type" value="Genomic_DNA"/>
</dbReference>
<accession>A0A1M6RCJ6</accession>
<gene>
    <name evidence="1" type="ORF">SAMN05444371_1811</name>
</gene>
<protein>
    <submittedName>
        <fullName evidence="1">Uncharacterized protein</fullName>
    </submittedName>
</protein>
<organism evidence="1 2">
    <name type="scientific">Epilithonimonas mollis</name>
    <dbReference type="NCBI Taxonomy" id="216903"/>
    <lineage>
        <taxon>Bacteria</taxon>
        <taxon>Pseudomonadati</taxon>
        <taxon>Bacteroidota</taxon>
        <taxon>Flavobacteriia</taxon>
        <taxon>Flavobacteriales</taxon>
        <taxon>Weeksellaceae</taxon>
        <taxon>Chryseobacterium group</taxon>
        <taxon>Epilithonimonas</taxon>
    </lineage>
</organism>
<evidence type="ECO:0000313" key="1">
    <source>
        <dbReference type="EMBL" id="SHK30215.1"/>
    </source>
</evidence>
<evidence type="ECO:0000313" key="2">
    <source>
        <dbReference type="Proteomes" id="UP000184498"/>
    </source>
</evidence>